<dbReference type="SUPFAM" id="SSF88723">
    <property type="entry name" value="PIN domain-like"/>
    <property type="match status" value="1"/>
</dbReference>
<dbReference type="Pfam" id="PF01850">
    <property type="entry name" value="PIN"/>
    <property type="match status" value="1"/>
</dbReference>
<comment type="similarity">
    <text evidence="7">Belongs to the PINc/VapC protein family.</text>
</comment>
<evidence type="ECO:0000256" key="7">
    <source>
        <dbReference type="ARBA" id="ARBA00038093"/>
    </source>
</evidence>
<dbReference type="GO" id="GO:0016787">
    <property type="term" value="F:hydrolase activity"/>
    <property type="evidence" value="ECO:0007669"/>
    <property type="project" value="UniProtKB-KW"/>
</dbReference>
<evidence type="ECO:0000256" key="1">
    <source>
        <dbReference type="ARBA" id="ARBA00001946"/>
    </source>
</evidence>
<dbReference type="AlphaFoldDB" id="A0A552IYP8"/>
<dbReference type="GO" id="GO:0046872">
    <property type="term" value="F:metal ion binding"/>
    <property type="evidence" value="ECO:0007669"/>
    <property type="project" value="UniProtKB-KW"/>
</dbReference>
<dbReference type="PANTHER" id="PTHR33653">
    <property type="entry name" value="RIBONUCLEASE VAPC2"/>
    <property type="match status" value="1"/>
</dbReference>
<dbReference type="InterPro" id="IPR002716">
    <property type="entry name" value="PIN_dom"/>
</dbReference>
<comment type="cofactor">
    <cofactor evidence="1">
        <name>Mg(2+)</name>
        <dbReference type="ChEBI" id="CHEBI:18420"/>
    </cofactor>
</comment>
<evidence type="ECO:0000313" key="9">
    <source>
        <dbReference type="EMBL" id="TRU88524.1"/>
    </source>
</evidence>
<evidence type="ECO:0000256" key="2">
    <source>
        <dbReference type="ARBA" id="ARBA00022649"/>
    </source>
</evidence>
<dbReference type="InterPro" id="IPR029060">
    <property type="entry name" value="PIN-like_dom_sf"/>
</dbReference>
<evidence type="ECO:0000256" key="6">
    <source>
        <dbReference type="ARBA" id="ARBA00022842"/>
    </source>
</evidence>
<evidence type="ECO:0000256" key="5">
    <source>
        <dbReference type="ARBA" id="ARBA00022801"/>
    </source>
</evidence>
<dbReference type="Gene3D" id="3.40.50.1010">
    <property type="entry name" value="5'-nuclease"/>
    <property type="match status" value="1"/>
</dbReference>
<name>A0A552IYP8_9CHRO</name>
<keyword evidence="4" id="KW-0479">Metal-binding</keyword>
<keyword evidence="5" id="KW-0378">Hydrolase</keyword>
<dbReference type="Proteomes" id="UP000319191">
    <property type="component" value="Unassembled WGS sequence"/>
</dbReference>
<keyword evidence="3" id="KW-0540">Nuclease</keyword>
<keyword evidence="6" id="KW-0460">Magnesium</keyword>
<dbReference type="InterPro" id="IPR050556">
    <property type="entry name" value="Type_II_TA_system_RNase"/>
</dbReference>
<evidence type="ECO:0000256" key="3">
    <source>
        <dbReference type="ARBA" id="ARBA00022722"/>
    </source>
</evidence>
<dbReference type="GO" id="GO:0004518">
    <property type="term" value="F:nuclease activity"/>
    <property type="evidence" value="ECO:0007669"/>
    <property type="project" value="UniProtKB-KW"/>
</dbReference>
<comment type="caution">
    <text evidence="9">The sequence shown here is derived from an EMBL/GenBank/DDBJ whole genome shotgun (WGS) entry which is preliminary data.</text>
</comment>
<dbReference type="EMBL" id="SFAV01000137">
    <property type="protein sequence ID" value="TRU88524.1"/>
    <property type="molecule type" value="Genomic_DNA"/>
</dbReference>
<evidence type="ECO:0000313" key="10">
    <source>
        <dbReference type="Proteomes" id="UP000319191"/>
    </source>
</evidence>
<proteinExistence type="inferred from homology"/>
<dbReference type="PANTHER" id="PTHR33653:SF1">
    <property type="entry name" value="RIBONUCLEASE VAPC2"/>
    <property type="match status" value="1"/>
</dbReference>
<reference evidence="9 10" key="1">
    <citation type="submission" date="2019-01" db="EMBL/GenBank/DDBJ databases">
        <title>Coherence of Microcystis species and biogeography revealed through population genomics.</title>
        <authorList>
            <person name="Perez-Carrascal O.M."/>
            <person name="Terrat Y."/>
            <person name="Giani A."/>
            <person name="Fortin N."/>
            <person name="Tromas N."/>
            <person name="Shapiro B.J."/>
        </authorList>
    </citation>
    <scope>NUCLEOTIDE SEQUENCE [LARGE SCALE GENOMIC DNA]</scope>
    <source>
        <strain evidence="9">Mn_MB_F_20050700_S1D</strain>
    </source>
</reference>
<feature type="domain" description="PIN" evidence="8">
    <location>
        <begin position="5"/>
        <end position="130"/>
    </location>
</feature>
<evidence type="ECO:0000259" key="8">
    <source>
        <dbReference type="Pfam" id="PF01850"/>
    </source>
</evidence>
<accession>A0A552IYP8</accession>
<gene>
    <name evidence="9" type="ORF">EWV54_10400</name>
</gene>
<organism evidence="9 10">
    <name type="scientific">Microcystis novacekii Mn_MB_F_20050700_S1D</name>
    <dbReference type="NCBI Taxonomy" id="2486266"/>
    <lineage>
        <taxon>Bacteria</taxon>
        <taxon>Bacillati</taxon>
        <taxon>Cyanobacteriota</taxon>
        <taxon>Cyanophyceae</taxon>
        <taxon>Oscillatoriophycideae</taxon>
        <taxon>Chroococcales</taxon>
        <taxon>Microcystaceae</taxon>
        <taxon>Microcystis</taxon>
    </lineage>
</organism>
<dbReference type="CDD" id="cd18747">
    <property type="entry name" value="PIN_VapC4-5_FitB-like"/>
    <property type="match status" value="1"/>
</dbReference>
<keyword evidence="2" id="KW-1277">Toxin-antitoxin system</keyword>
<protein>
    <submittedName>
        <fullName evidence="9">Type II toxin-antitoxin system VapC family toxin</fullName>
    </submittedName>
</protein>
<sequence length="145" mass="16701">MTLKYLLDTNILSEAKRPHPNQKVMTKLRLSKREIATATLVIHELLFGCFRLPLSKKRQDLEDYVNNVILANLPLFDYDLKSAQYHARERSRLSKVGKSPAFVDGQIASIAFTNNLTLVTNNVDDFKDFKGLVIENWLILVQQHF</sequence>
<evidence type="ECO:0000256" key="4">
    <source>
        <dbReference type="ARBA" id="ARBA00022723"/>
    </source>
</evidence>